<gene>
    <name evidence="3" type="ORF">dnm_072590</name>
</gene>
<protein>
    <submittedName>
        <fullName evidence="3">Tellurite resistance protein, TerB-like</fullName>
    </submittedName>
</protein>
<organism evidence="3 4">
    <name type="scientific">Desulfonema magnum</name>
    <dbReference type="NCBI Taxonomy" id="45655"/>
    <lineage>
        <taxon>Bacteria</taxon>
        <taxon>Pseudomonadati</taxon>
        <taxon>Thermodesulfobacteriota</taxon>
        <taxon>Desulfobacteria</taxon>
        <taxon>Desulfobacterales</taxon>
        <taxon>Desulfococcaceae</taxon>
        <taxon>Desulfonema</taxon>
    </lineage>
</organism>
<dbReference type="InterPro" id="IPR007791">
    <property type="entry name" value="DjlA_N"/>
</dbReference>
<evidence type="ECO:0000256" key="1">
    <source>
        <dbReference type="SAM" id="MobiDB-lite"/>
    </source>
</evidence>
<dbReference type="Gene3D" id="1.10.3680.10">
    <property type="entry name" value="TerB-like"/>
    <property type="match status" value="1"/>
</dbReference>
<evidence type="ECO:0000313" key="4">
    <source>
        <dbReference type="Proteomes" id="UP000663722"/>
    </source>
</evidence>
<proteinExistence type="predicted"/>
<dbReference type="SUPFAM" id="SSF158682">
    <property type="entry name" value="TerB-like"/>
    <property type="match status" value="1"/>
</dbReference>
<sequence>MGLFDNVTTWTKTQAANLTEGVKKFRNKNFMEATVAGCAIVAFANGIVKPEEKAKMAGFIRRSEALNVFDMSQVITAFEKYVQSFEFDLQIGKAEALRTISKIRKNSDEARLLIRVCSAIGAADGDFDEDEKQVVREICQELGLDPNEFGLQVKAPAPSGSQEIKGKDDGIPEWMRKK</sequence>
<dbReference type="Pfam" id="PF05099">
    <property type="entry name" value="TerB"/>
    <property type="match status" value="1"/>
</dbReference>
<dbReference type="InterPro" id="IPR029024">
    <property type="entry name" value="TerB-like"/>
</dbReference>
<name>A0A975BTZ4_9BACT</name>
<reference evidence="3" key="1">
    <citation type="journal article" date="2021" name="Microb. Physiol.">
        <title>Proteogenomic Insights into the Physiology of Marine, Sulfate-Reducing, Filamentous Desulfonema limicola and Desulfonema magnum.</title>
        <authorList>
            <person name="Schnaars V."/>
            <person name="Wohlbrand L."/>
            <person name="Scheve S."/>
            <person name="Hinrichs C."/>
            <person name="Reinhardt R."/>
            <person name="Rabus R."/>
        </authorList>
    </citation>
    <scope>NUCLEOTIDE SEQUENCE</scope>
    <source>
        <strain evidence="3">4be13</strain>
    </source>
</reference>
<feature type="region of interest" description="Disordered" evidence="1">
    <location>
        <begin position="154"/>
        <end position="178"/>
    </location>
</feature>
<feature type="domain" description="Co-chaperone DjlA N-terminal" evidence="2">
    <location>
        <begin position="32"/>
        <end position="149"/>
    </location>
</feature>
<dbReference type="Proteomes" id="UP000663722">
    <property type="component" value="Chromosome"/>
</dbReference>
<evidence type="ECO:0000259" key="2">
    <source>
        <dbReference type="Pfam" id="PF05099"/>
    </source>
</evidence>
<dbReference type="AlphaFoldDB" id="A0A975BTZ4"/>
<dbReference type="EMBL" id="CP061800">
    <property type="protein sequence ID" value="QTA91194.1"/>
    <property type="molecule type" value="Genomic_DNA"/>
</dbReference>
<keyword evidence="4" id="KW-1185">Reference proteome</keyword>
<dbReference type="RefSeq" id="WP_207679070.1">
    <property type="nucleotide sequence ID" value="NZ_CP061800.1"/>
</dbReference>
<dbReference type="CDD" id="cd07176">
    <property type="entry name" value="terB"/>
    <property type="match status" value="1"/>
</dbReference>
<accession>A0A975BTZ4</accession>
<dbReference type="KEGG" id="dmm:dnm_072590"/>
<evidence type="ECO:0000313" key="3">
    <source>
        <dbReference type="EMBL" id="QTA91194.1"/>
    </source>
</evidence>